<proteinExistence type="inferred from homology"/>
<dbReference type="InterPro" id="IPR027417">
    <property type="entry name" value="P-loop_NTPase"/>
</dbReference>
<evidence type="ECO:0000259" key="8">
    <source>
        <dbReference type="PROSITE" id="PS51192"/>
    </source>
</evidence>
<evidence type="ECO:0000256" key="2">
    <source>
        <dbReference type="ARBA" id="ARBA00022801"/>
    </source>
</evidence>
<feature type="domain" description="DEAD-box RNA helicase Q" evidence="10">
    <location>
        <begin position="2"/>
        <end position="30"/>
    </location>
</feature>
<dbReference type="InterPro" id="IPR014001">
    <property type="entry name" value="Helicase_ATP-bd"/>
</dbReference>
<evidence type="ECO:0000256" key="1">
    <source>
        <dbReference type="ARBA" id="ARBA00022741"/>
    </source>
</evidence>
<feature type="compositionally biased region" description="Basic and acidic residues" evidence="7">
    <location>
        <begin position="415"/>
        <end position="449"/>
    </location>
</feature>
<accession>A0ABS2N838</accession>
<keyword evidence="12" id="KW-1185">Reference proteome</keyword>
<feature type="compositionally biased region" description="Basic residues" evidence="7">
    <location>
        <begin position="388"/>
        <end position="400"/>
    </location>
</feature>
<feature type="short sequence motif" description="Q motif" evidence="6">
    <location>
        <begin position="2"/>
        <end position="30"/>
    </location>
</feature>
<evidence type="ECO:0000256" key="7">
    <source>
        <dbReference type="SAM" id="MobiDB-lite"/>
    </source>
</evidence>
<sequence>MHDFLSLGISESSIKILQEYGVVKPTPVQSKAIPSIIEGKNIIAQAQTGTGKTLGFVLPILEKIKPKEAYVQALIITPTRELALQITDEIEKMIDHRSDLDVLAVYGGQDVEKQLKKLKKNVQIVVGTPGRLLDHIGRGTVDLSKLSHLVLDEADQMLHIGFLNEVEEIMKQTPRSRQTMLFSATMPEEIKTLAKKHMHNPEYIQVEKTQGPAQTVKQMAIYSDDRSKQATLIDLIETHRPYLAVVFCRTKRRVSKLYEVLSRNRISCDEIHGDLSQAKREKAMQRFREAEVQVLIATDVAARGLDVDGVTHVFNYDIPQDAESYIHRIGRTGRAGTKGLAITLYSSRERPTLDLIEKELKIRISKQNLGNAKKDQGKSKSSSGKSQSSKRKNSHKKSKPKTTGDSGGRRNRNNKSTEQKRNWKSNDESKKERGTTRKSENRKSRENGQKNKKRKSMDSGMKSRSKNGKRTDSKGAFKSRMKSNSKKSGSGRNKGGNRNRQK</sequence>
<dbReference type="CDD" id="cd00268">
    <property type="entry name" value="DEADc"/>
    <property type="match status" value="1"/>
</dbReference>
<evidence type="ECO:0000259" key="10">
    <source>
        <dbReference type="PROSITE" id="PS51195"/>
    </source>
</evidence>
<dbReference type="PROSITE" id="PS51192">
    <property type="entry name" value="HELICASE_ATP_BIND_1"/>
    <property type="match status" value="1"/>
</dbReference>
<dbReference type="PANTHER" id="PTHR47959:SF1">
    <property type="entry name" value="ATP-DEPENDENT RNA HELICASE DBPA"/>
    <property type="match status" value="1"/>
</dbReference>
<evidence type="ECO:0000313" key="11">
    <source>
        <dbReference type="EMBL" id="MBM7584016.1"/>
    </source>
</evidence>
<dbReference type="InterPro" id="IPR050079">
    <property type="entry name" value="DEAD_box_RNA_helicase"/>
</dbReference>
<dbReference type="GO" id="GO:0003724">
    <property type="term" value="F:RNA helicase activity"/>
    <property type="evidence" value="ECO:0007669"/>
    <property type="project" value="UniProtKB-EC"/>
</dbReference>
<reference evidence="11 12" key="1">
    <citation type="submission" date="2021-01" db="EMBL/GenBank/DDBJ databases">
        <title>Genomic Encyclopedia of Type Strains, Phase IV (KMG-IV): sequencing the most valuable type-strain genomes for metagenomic binning, comparative biology and taxonomic classification.</title>
        <authorList>
            <person name="Goeker M."/>
        </authorList>
    </citation>
    <scope>NUCLEOTIDE SEQUENCE [LARGE SCALE GENOMIC DNA]</scope>
    <source>
        <strain evidence="11 12">DSM 24834</strain>
    </source>
</reference>
<dbReference type="CDD" id="cd18787">
    <property type="entry name" value="SF2_C_DEAD"/>
    <property type="match status" value="1"/>
</dbReference>
<keyword evidence="1" id="KW-0547">Nucleotide-binding</keyword>
<dbReference type="InterPro" id="IPR011545">
    <property type="entry name" value="DEAD/DEAH_box_helicase_dom"/>
</dbReference>
<dbReference type="InterPro" id="IPR014014">
    <property type="entry name" value="RNA_helicase_DEAD_Q_motif"/>
</dbReference>
<gene>
    <name evidence="11" type="ORF">JOC86_000553</name>
</gene>
<dbReference type="SMART" id="SM00487">
    <property type="entry name" value="DEXDc"/>
    <property type="match status" value="1"/>
</dbReference>
<dbReference type="EMBL" id="JAFBDZ010000001">
    <property type="protein sequence ID" value="MBM7584016.1"/>
    <property type="molecule type" value="Genomic_DNA"/>
</dbReference>
<dbReference type="InterPro" id="IPR001650">
    <property type="entry name" value="Helicase_C-like"/>
</dbReference>
<keyword evidence="2 11" id="KW-0378">Hydrolase</keyword>
<evidence type="ECO:0000256" key="5">
    <source>
        <dbReference type="ARBA" id="ARBA00038437"/>
    </source>
</evidence>
<feature type="domain" description="Helicase ATP-binding" evidence="8">
    <location>
        <begin position="33"/>
        <end position="204"/>
    </location>
</feature>
<dbReference type="Proteomes" id="UP001646157">
    <property type="component" value="Unassembled WGS sequence"/>
</dbReference>
<evidence type="ECO:0000256" key="6">
    <source>
        <dbReference type="PROSITE-ProRule" id="PRU00552"/>
    </source>
</evidence>
<evidence type="ECO:0000256" key="3">
    <source>
        <dbReference type="ARBA" id="ARBA00022806"/>
    </source>
</evidence>
<dbReference type="Pfam" id="PF00270">
    <property type="entry name" value="DEAD"/>
    <property type="match status" value="1"/>
</dbReference>
<organism evidence="11 12">
    <name type="scientific">Rossellomorea pakistanensis</name>
    <dbReference type="NCBI Taxonomy" id="992288"/>
    <lineage>
        <taxon>Bacteria</taxon>
        <taxon>Bacillati</taxon>
        <taxon>Bacillota</taxon>
        <taxon>Bacilli</taxon>
        <taxon>Bacillales</taxon>
        <taxon>Bacillaceae</taxon>
        <taxon>Rossellomorea</taxon>
    </lineage>
</organism>
<dbReference type="PROSITE" id="PS51194">
    <property type="entry name" value="HELICASE_CTER"/>
    <property type="match status" value="1"/>
</dbReference>
<name>A0ABS2N838_9BACI</name>
<dbReference type="EC" id="3.6.4.13" evidence="11"/>
<dbReference type="Gene3D" id="3.40.50.300">
    <property type="entry name" value="P-loop containing nucleotide triphosphate hydrolases"/>
    <property type="match status" value="2"/>
</dbReference>
<dbReference type="Pfam" id="PF00271">
    <property type="entry name" value="Helicase_C"/>
    <property type="match status" value="1"/>
</dbReference>
<dbReference type="PROSITE" id="PS51195">
    <property type="entry name" value="Q_MOTIF"/>
    <property type="match status" value="1"/>
</dbReference>
<protein>
    <submittedName>
        <fullName evidence="11">ATP-dependent RNA helicase DeaD</fullName>
        <ecNumber evidence="11">3.6.4.13</ecNumber>
    </submittedName>
</protein>
<dbReference type="GO" id="GO:0016787">
    <property type="term" value="F:hydrolase activity"/>
    <property type="evidence" value="ECO:0007669"/>
    <property type="project" value="UniProtKB-KW"/>
</dbReference>
<keyword evidence="3 11" id="KW-0347">Helicase</keyword>
<dbReference type="SMART" id="SM00490">
    <property type="entry name" value="HELICc"/>
    <property type="match status" value="1"/>
</dbReference>
<dbReference type="PANTHER" id="PTHR47959">
    <property type="entry name" value="ATP-DEPENDENT RNA HELICASE RHLE-RELATED"/>
    <property type="match status" value="1"/>
</dbReference>
<dbReference type="SUPFAM" id="SSF52540">
    <property type="entry name" value="P-loop containing nucleoside triphosphate hydrolases"/>
    <property type="match status" value="1"/>
</dbReference>
<dbReference type="RefSeq" id="WP_205168214.1">
    <property type="nucleotide sequence ID" value="NZ_JAFBDZ010000001.1"/>
</dbReference>
<evidence type="ECO:0000256" key="4">
    <source>
        <dbReference type="ARBA" id="ARBA00022840"/>
    </source>
</evidence>
<feature type="region of interest" description="Disordered" evidence="7">
    <location>
        <begin position="367"/>
        <end position="502"/>
    </location>
</feature>
<comment type="caution">
    <text evidence="11">The sequence shown here is derived from an EMBL/GenBank/DDBJ whole genome shotgun (WGS) entry which is preliminary data.</text>
</comment>
<comment type="similarity">
    <text evidence="5">Belongs to the DEAD box helicase family.</text>
</comment>
<feature type="domain" description="Helicase C-terminal" evidence="9">
    <location>
        <begin position="215"/>
        <end position="377"/>
    </location>
</feature>
<keyword evidence="4" id="KW-0067">ATP-binding</keyword>
<dbReference type="InterPro" id="IPR044742">
    <property type="entry name" value="DEAD/DEAH_RhlB"/>
</dbReference>
<evidence type="ECO:0000313" key="12">
    <source>
        <dbReference type="Proteomes" id="UP001646157"/>
    </source>
</evidence>
<evidence type="ECO:0000259" key="9">
    <source>
        <dbReference type="PROSITE" id="PS51194"/>
    </source>
</evidence>